<name>A0ACC2XXG7_9TREE</name>
<sequence>MSSKALTNTNLPKLKLLARGKVRDIYALPDAEDEDKLLFVATDRISAFDVIMENGIPNKGSLLTTLSLFWFERLGKIIPHHVIAPAPESCRETDPSEAWKSFPRSLDEYRDQLEGRSMIVKKCEVVKVEAIVRGYITGSAWSEYKKSQTVHTIPMPAGMVESQKLPKPIFTPSTKADQGEHDENIHPDQVKDICGAELAKEIEKVAITLYTDAADYAATRGIILADTKFEFGLLPSNEPNGKAQLILIDEVLTPDSSRYWAAASYKEGEPQDSFDKQYLRDWLIANGKKAVEGVSLPDEVVKKTEEKYREAKERIMGQGQWA</sequence>
<organism evidence="1 2">
    <name type="scientific">Naganishia onofrii</name>
    <dbReference type="NCBI Taxonomy" id="1851511"/>
    <lineage>
        <taxon>Eukaryota</taxon>
        <taxon>Fungi</taxon>
        <taxon>Dikarya</taxon>
        <taxon>Basidiomycota</taxon>
        <taxon>Agaricomycotina</taxon>
        <taxon>Tremellomycetes</taxon>
        <taxon>Filobasidiales</taxon>
        <taxon>Filobasidiaceae</taxon>
        <taxon>Naganishia</taxon>
    </lineage>
</organism>
<protein>
    <submittedName>
        <fullName evidence="1">Uncharacterized protein</fullName>
    </submittedName>
</protein>
<accession>A0ACC2XXG7</accession>
<reference evidence="1" key="1">
    <citation type="submission" date="2023-04" db="EMBL/GenBank/DDBJ databases">
        <title>Draft Genome sequencing of Naganishia species isolated from polar environments using Oxford Nanopore Technology.</title>
        <authorList>
            <person name="Leo P."/>
            <person name="Venkateswaran K."/>
        </authorList>
    </citation>
    <scope>NUCLEOTIDE SEQUENCE</scope>
    <source>
        <strain evidence="1">DBVPG 5303</strain>
    </source>
</reference>
<keyword evidence="2" id="KW-1185">Reference proteome</keyword>
<evidence type="ECO:0000313" key="2">
    <source>
        <dbReference type="Proteomes" id="UP001234202"/>
    </source>
</evidence>
<dbReference type="Proteomes" id="UP001234202">
    <property type="component" value="Unassembled WGS sequence"/>
</dbReference>
<comment type="caution">
    <text evidence="1">The sequence shown here is derived from an EMBL/GenBank/DDBJ whole genome shotgun (WGS) entry which is preliminary data.</text>
</comment>
<dbReference type="EMBL" id="JASBWV010000001">
    <property type="protein sequence ID" value="KAJ9128329.1"/>
    <property type="molecule type" value="Genomic_DNA"/>
</dbReference>
<proteinExistence type="predicted"/>
<gene>
    <name evidence="1" type="ORF">QFC24_000622</name>
</gene>
<evidence type="ECO:0000313" key="1">
    <source>
        <dbReference type="EMBL" id="KAJ9128329.1"/>
    </source>
</evidence>